<keyword evidence="7" id="KW-0812">Transmembrane</keyword>
<dbReference type="GO" id="GO:0043005">
    <property type="term" value="C:neuron projection"/>
    <property type="evidence" value="ECO:0007669"/>
    <property type="project" value="TreeGrafter"/>
</dbReference>
<reference evidence="8 9" key="1">
    <citation type="submission" date="2018-10" db="EMBL/GenBank/DDBJ databases">
        <authorList>
            <consortium name="Pathogen Informatics"/>
        </authorList>
    </citation>
    <scope>NUCLEOTIDE SEQUENCE [LARGE SCALE GENOMIC DNA]</scope>
</reference>
<dbReference type="Proteomes" id="UP000267029">
    <property type="component" value="Unassembled WGS sequence"/>
</dbReference>
<feature type="transmembrane region" description="Helical" evidence="7">
    <location>
        <begin position="207"/>
        <end position="225"/>
    </location>
</feature>
<reference evidence="10" key="2">
    <citation type="submission" date="2019-11" db="UniProtKB">
        <authorList>
            <consortium name="WormBaseParasite"/>
        </authorList>
    </citation>
    <scope>IDENTIFICATION</scope>
</reference>
<dbReference type="PANTHER" id="PTHR24229">
    <property type="entry name" value="NEUROPEPTIDES RECEPTOR"/>
    <property type="match status" value="1"/>
</dbReference>
<feature type="compositionally biased region" description="Low complexity" evidence="6">
    <location>
        <begin position="82"/>
        <end position="97"/>
    </location>
</feature>
<keyword evidence="4" id="KW-0675">Receptor</keyword>
<evidence type="ECO:0000313" key="10">
    <source>
        <dbReference type="WBParaSite" id="MCU_008570-RA"/>
    </source>
</evidence>
<proteinExistence type="predicted"/>
<accession>A0A0R3U6K7</accession>
<evidence type="ECO:0000313" key="9">
    <source>
        <dbReference type="Proteomes" id="UP000267029"/>
    </source>
</evidence>
<organism evidence="8 9">
    <name type="scientific">Mesocestoides corti</name>
    <name type="common">Flatworm</name>
    <dbReference type="NCBI Taxonomy" id="53468"/>
    <lineage>
        <taxon>Eukaryota</taxon>
        <taxon>Metazoa</taxon>
        <taxon>Spiralia</taxon>
        <taxon>Lophotrochozoa</taxon>
        <taxon>Platyhelminthes</taxon>
        <taxon>Cestoda</taxon>
        <taxon>Eucestoda</taxon>
        <taxon>Cyclophyllidea</taxon>
        <taxon>Mesocestoididae</taxon>
        <taxon>Mesocestoides</taxon>
    </lineage>
</organism>
<dbReference type="EMBL" id="UXSR01000391">
    <property type="protein sequence ID" value="VDD76416.1"/>
    <property type="molecule type" value="Genomic_DNA"/>
</dbReference>
<keyword evidence="7" id="KW-0472">Membrane</keyword>
<dbReference type="Gene3D" id="1.20.1070.10">
    <property type="entry name" value="Rhodopsin 7-helix transmembrane proteins"/>
    <property type="match status" value="1"/>
</dbReference>
<sequence>MGDGGGRSSANCSLFWDSYVNVKYSGSCDVDFMDEVEYPSFVRLYVSISLSVLGAFFNFWALILLILDYRGPPPGASSVCVQSKSGQSGKSQKSSHGGTKRTTMQVGLMIFCLFEVLYHAAYTGGEGINLYAYKIIYKGTIPKPINGSLSHVFSVLPPLSSFFNWFRDTGICGRNWAITLITIARAEVVVWPLASRFYQRCLRKKRIFLLVFSLFALTGVIISGVRRFDQKISVCYSEKFTSHCIKSEVFLLSDLKRFSAAYFSFQTLLPWLLILIFTTLIIIQLKPCKKESQDFLHHPNAKSGGRDNHLRASIAVTVIAVFCTIFEFPTFAVSMYYIAGDPDVGLGVWDIVANTLLQIDSIANFFLLIITMPSLRRRLGGTKATRSHVREASTTEMRTVVADSELTSKDRR</sequence>
<dbReference type="GO" id="GO:0042277">
    <property type="term" value="F:peptide binding"/>
    <property type="evidence" value="ECO:0007669"/>
    <property type="project" value="TreeGrafter"/>
</dbReference>
<keyword evidence="3" id="KW-0297">G-protein coupled receptor</keyword>
<keyword evidence="9" id="KW-1185">Reference proteome</keyword>
<feature type="region of interest" description="Disordered" evidence="6">
    <location>
        <begin position="78"/>
        <end position="99"/>
    </location>
</feature>
<protein>
    <submittedName>
        <fullName evidence="10">G_PROTEIN_RECEP_F1_2 domain-containing protein</fullName>
    </submittedName>
</protein>
<dbReference type="GO" id="GO:0005886">
    <property type="term" value="C:plasma membrane"/>
    <property type="evidence" value="ECO:0007669"/>
    <property type="project" value="UniProtKB-SubCell"/>
</dbReference>
<gene>
    <name evidence="8" type="ORF">MCOS_LOCUS2419</name>
</gene>
<keyword evidence="7" id="KW-1133">Transmembrane helix</keyword>
<evidence type="ECO:0000256" key="3">
    <source>
        <dbReference type="ARBA" id="ARBA00023040"/>
    </source>
</evidence>
<feature type="transmembrane region" description="Helical" evidence="7">
    <location>
        <begin position="260"/>
        <end position="283"/>
    </location>
</feature>
<keyword evidence="5" id="KW-0807">Transducer</keyword>
<evidence type="ECO:0000256" key="6">
    <source>
        <dbReference type="SAM" id="MobiDB-lite"/>
    </source>
</evidence>
<dbReference type="OrthoDB" id="6259709at2759"/>
<evidence type="ECO:0000256" key="5">
    <source>
        <dbReference type="ARBA" id="ARBA00023224"/>
    </source>
</evidence>
<feature type="transmembrane region" description="Helical" evidence="7">
    <location>
        <begin position="351"/>
        <end position="370"/>
    </location>
</feature>
<feature type="transmembrane region" description="Helical" evidence="7">
    <location>
        <begin position="102"/>
        <end position="121"/>
    </location>
</feature>
<name>A0A0R3U6K7_MESCO</name>
<evidence type="ECO:0000313" key="8">
    <source>
        <dbReference type="EMBL" id="VDD76416.1"/>
    </source>
</evidence>
<evidence type="ECO:0000256" key="7">
    <source>
        <dbReference type="SAM" id="Phobius"/>
    </source>
</evidence>
<dbReference type="GO" id="GO:0004930">
    <property type="term" value="F:G protein-coupled receptor activity"/>
    <property type="evidence" value="ECO:0007669"/>
    <property type="project" value="UniProtKB-KW"/>
</dbReference>
<feature type="transmembrane region" description="Helical" evidence="7">
    <location>
        <begin position="44"/>
        <end position="67"/>
    </location>
</feature>
<dbReference type="WBParaSite" id="MCU_008570-RA">
    <property type="protein sequence ID" value="MCU_008570-RA"/>
    <property type="gene ID" value="MCU_008570"/>
</dbReference>
<evidence type="ECO:0000256" key="1">
    <source>
        <dbReference type="ARBA" id="ARBA00004651"/>
    </source>
</evidence>
<dbReference type="SUPFAM" id="SSF81321">
    <property type="entry name" value="Family A G protein-coupled receptor-like"/>
    <property type="match status" value="1"/>
</dbReference>
<keyword evidence="2" id="KW-1003">Cell membrane</keyword>
<evidence type="ECO:0000256" key="4">
    <source>
        <dbReference type="ARBA" id="ARBA00023170"/>
    </source>
</evidence>
<comment type="subcellular location">
    <subcellularLocation>
        <location evidence="1">Cell membrane</location>
        <topology evidence="1">Multi-pass membrane protein</topology>
    </subcellularLocation>
</comment>
<dbReference type="AlphaFoldDB" id="A0A0R3U6K7"/>
<feature type="transmembrane region" description="Helical" evidence="7">
    <location>
        <begin position="312"/>
        <end position="339"/>
    </location>
</feature>
<evidence type="ECO:0000256" key="2">
    <source>
        <dbReference type="ARBA" id="ARBA00022475"/>
    </source>
</evidence>
<dbReference type="PANTHER" id="PTHR24229:SF40">
    <property type="entry name" value="ALLATOSTATIN C RECEPTOR 1-RELATED"/>
    <property type="match status" value="1"/>
</dbReference>